<organism evidence="2 3">
    <name type="scientific">Phormidesmis priestleyi</name>
    <dbReference type="NCBI Taxonomy" id="268141"/>
    <lineage>
        <taxon>Bacteria</taxon>
        <taxon>Bacillati</taxon>
        <taxon>Cyanobacteriota</taxon>
        <taxon>Cyanophyceae</taxon>
        <taxon>Leptolyngbyales</taxon>
        <taxon>Leptolyngbyaceae</taxon>
        <taxon>Phormidesmis</taxon>
    </lineage>
</organism>
<evidence type="ECO:0000313" key="2">
    <source>
        <dbReference type="EMBL" id="PZO48328.1"/>
    </source>
</evidence>
<comment type="caution">
    <text evidence="2">The sequence shown here is derived from an EMBL/GenBank/DDBJ whole genome shotgun (WGS) entry which is preliminary data.</text>
</comment>
<evidence type="ECO:0000313" key="3">
    <source>
        <dbReference type="Proteomes" id="UP000249794"/>
    </source>
</evidence>
<evidence type="ECO:0000259" key="1">
    <source>
        <dbReference type="PROSITE" id="PS50943"/>
    </source>
</evidence>
<reference evidence="3" key="1">
    <citation type="submission" date="2018-04" db="EMBL/GenBank/DDBJ databases">
        <authorList>
            <person name="Cornet L."/>
        </authorList>
    </citation>
    <scope>NUCLEOTIDE SEQUENCE [LARGE SCALE GENOMIC DNA]</scope>
</reference>
<name>A0A2W4YZY2_9CYAN</name>
<dbReference type="AlphaFoldDB" id="A0A2W4YZY2"/>
<proteinExistence type="predicted"/>
<dbReference type="SMART" id="SM00530">
    <property type="entry name" value="HTH_XRE"/>
    <property type="match status" value="1"/>
</dbReference>
<feature type="domain" description="HTH cro/C1-type" evidence="1">
    <location>
        <begin position="17"/>
        <end position="72"/>
    </location>
</feature>
<protein>
    <submittedName>
        <fullName evidence="2">Transcriptional regulator</fullName>
    </submittedName>
</protein>
<sequence length="152" mass="16618">MKSSTDPKPGESLAEYVQRRRLALGMSQRAVAAKSGIHAQSIGKIEHGDTTVLKTKTRRGLAYALDIPEAHLEAAAKGIAVEETGALKFCPQCWKPGNAPDPMWLHVHAHYCFRCGSGLRHQCVQCDSPITSLKHRFCPYCGTAYTAPEKAE</sequence>
<reference evidence="2 3" key="2">
    <citation type="submission" date="2018-06" db="EMBL/GenBank/DDBJ databases">
        <title>Metagenomic assembly of (sub)arctic Cyanobacteria and their associated microbiome from non-axenic cultures.</title>
        <authorList>
            <person name="Baurain D."/>
        </authorList>
    </citation>
    <scope>NUCLEOTIDE SEQUENCE [LARGE SCALE GENOMIC DNA]</scope>
    <source>
        <strain evidence="2">ULC027bin1</strain>
    </source>
</reference>
<dbReference type="PROSITE" id="PS50943">
    <property type="entry name" value="HTH_CROC1"/>
    <property type="match status" value="1"/>
</dbReference>
<dbReference type="InterPro" id="IPR010982">
    <property type="entry name" value="Lambda_DNA-bd_dom_sf"/>
</dbReference>
<accession>A0A2W4YZY2</accession>
<dbReference type="Pfam" id="PF12773">
    <property type="entry name" value="DZR"/>
    <property type="match status" value="1"/>
</dbReference>
<dbReference type="InterPro" id="IPR001387">
    <property type="entry name" value="Cro/C1-type_HTH"/>
</dbReference>
<dbReference type="EMBL" id="QBMP01000242">
    <property type="protein sequence ID" value="PZO48328.1"/>
    <property type="molecule type" value="Genomic_DNA"/>
</dbReference>
<dbReference type="InterPro" id="IPR025874">
    <property type="entry name" value="DZR"/>
</dbReference>
<dbReference type="Proteomes" id="UP000249794">
    <property type="component" value="Unassembled WGS sequence"/>
</dbReference>
<dbReference type="Pfam" id="PF01381">
    <property type="entry name" value="HTH_3"/>
    <property type="match status" value="1"/>
</dbReference>
<dbReference type="SUPFAM" id="SSF47413">
    <property type="entry name" value="lambda repressor-like DNA-binding domains"/>
    <property type="match status" value="1"/>
</dbReference>
<dbReference type="Gene3D" id="1.10.260.40">
    <property type="entry name" value="lambda repressor-like DNA-binding domains"/>
    <property type="match status" value="1"/>
</dbReference>
<dbReference type="GO" id="GO:0003677">
    <property type="term" value="F:DNA binding"/>
    <property type="evidence" value="ECO:0007669"/>
    <property type="project" value="InterPro"/>
</dbReference>
<dbReference type="CDD" id="cd00093">
    <property type="entry name" value="HTH_XRE"/>
    <property type="match status" value="1"/>
</dbReference>
<gene>
    <name evidence="2" type="ORF">DCF15_18085</name>
</gene>